<dbReference type="InterPro" id="IPR014729">
    <property type="entry name" value="Rossmann-like_a/b/a_fold"/>
</dbReference>
<feature type="domain" description="DUF218" evidence="1">
    <location>
        <begin position="36"/>
        <end position="144"/>
    </location>
</feature>
<dbReference type="InterPro" id="IPR003848">
    <property type="entry name" value="DUF218"/>
</dbReference>
<dbReference type="Gene3D" id="3.40.50.620">
    <property type="entry name" value="HUPs"/>
    <property type="match status" value="1"/>
</dbReference>
<dbReference type="AlphaFoldDB" id="A0A2P8HC76"/>
<dbReference type="Proteomes" id="UP000240971">
    <property type="component" value="Unassembled WGS sequence"/>
</dbReference>
<organism evidence="2 3">
    <name type="scientific">Chitinophaga niastensis</name>
    <dbReference type="NCBI Taxonomy" id="536980"/>
    <lineage>
        <taxon>Bacteria</taxon>
        <taxon>Pseudomonadati</taxon>
        <taxon>Bacteroidota</taxon>
        <taxon>Chitinophagia</taxon>
        <taxon>Chitinophagales</taxon>
        <taxon>Chitinophagaceae</taxon>
        <taxon>Chitinophaga</taxon>
    </lineage>
</organism>
<proteinExistence type="predicted"/>
<evidence type="ECO:0000313" key="3">
    <source>
        <dbReference type="Proteomes" id="UP000240971"/>
    </source>
</evidence>
<protein>
    <submittedName>
        <fullName evidence="2">DUF218 domain-containing protein</fullName>
    </submittedName>
</protein>
<comment type="caution">
    <text evidence="2">The sequence shown here is derived from an EMBL/GenBank/DDBJ whole genome shotgun (WGS) entry which is preliminary data.</text>
</comment>
<gene>
    <name evidence="2" type="ORF">CLV51_107151</name>
</gene>
<evidence type="ECO:0000259" key="1">
    <source>
        <dbReference type="Pfam" id="PF02698"/>
    </source>
</evidence>
<dbReference type="InterPro" id="IPR051599">
    <property type="entry name" value="Cell_Envelope_Assoc"/>
</dbReference>
<keyword evidence="3" id="KW-1185">Reference proteome</keyword>
<evidence type="ECO:0000313" key="2">
    <source>
        <dbReference type="EMBL" id="PSL43840.1"/>
    </source>
</evidence>
<dbReference type="PANTHER" id="PTHR30336">
    <property type="entry name" value="INNER MEMBRANE PROTEIN, PROBABLE PERMEASE"/>
    <property type="match status" value="1"/>
</dbReference>
<dbReference type="RefSeq" id="WP_158267147.1">
    <property type="nucleotide sequence ID" value="NZ_PYAW01000007.1"/>
</dbReference>
<dbReference type="Pfam" id="PF02698">
    <property type="entry name" value="DUF218"/>
    <property type="match status" value="1"/>
</dbReference>
<dbReference type="GO" id="GO:0005886">
    <property type="term" value="C:plasma membrane"/>
    <property type="evidence" value="ECO:0007669"/>
    <property type="project" value="TreeGrafter"/>
</dbReference>
<dbReference type="PANTHER" id="PTHR30336:SF20">
    <property type="entry name" value="DUF218 DOMAIN-CONTAINING PROTEIN"/>
    <property type="match status" value="1"/>
</dbReference>
<sequence>MTNNGISTQDLLNASKVKGLILSLGAPNDLSGNLSLMAQERLNAVLNIYQYNTALQIACTGGIGKHFNETAHPHYYYSHLYLQKHGVPVSALATPVNSTNTIEDFTLSRELIYALSPAVLIIVTSDFHVERVKIIHGKFVNYPNTIFWGATTAVTDDVLHQLKQHEKKAIERLALPS</sequence>
<dbReference type="EMBL" id="PYAW01000007">
    <property type="protein sequence ID" value="PSL43840.1"/>
    <property type="molecule type" value="Genomic_DNA"/>
</dbReference>
<dbReference type="OrthoDB" id="9782395at2"/>
<reference evidence="2 3" key="1">
    <citation type="submission" date="2018-03" db="EMBL/GenBank/DDBJ databases">
        <title>Genomic Encyclopedia of Archaeal and Bacterial Type Strains, Phase II (KMG-II): from individual species to whole genera.</title>
        <authorList>
            <person name="Goeker M."/>
        </authorList>
    </citation>
    <scope>NUCLEOTIDE SEQUENCE [LARGE SCALE GENOMIC DNA]</scope>
    <source>
        <strain evidence="2 3">DSM 24859</strain>
    </source>
</reference>
<name>A0A2P8HC76_CHINA</name>
<dbReference type="CDD" id="cd06259">
    <property type="entry name" value="YdcF-like"/>
    <property type="match status" value="1"/>
</dbReference>
<accession>A0A2P8HC76</accession>